<dbReference type="Pfam" id="PF01344">
    <property type="entry name" value="Kelch_1"/>
    <property type="match status" value="2"/>
</dbReference>
<organism evidence="3 4">
    <name type="scientific">Porites evermanni</name>
    <dbReference type="NCBI Taxonomy" id="104178"/>
    <lineage>
        <taxon>Eukaryota</taxon>
        <taxon>Metazoa</taxon>
        <taxon>Cnidaria</taxon>
        <taxon>Anthozoa</taxon>
        <taxon>Hexacorallia</taxon>
        <taxon>Scleractinia</taxon>
        <taxon>Fungiina</taxon>
        <taxon>Poritidae</taxon>
        <taxon>Porites</taxon>
    </lineage>
</organism>
<comment type="caution">
    <text evidence="3">The sequence shown here is derived from an EMBL/GenBank/DDBJ whole genome shotgun (WGS) entry which is preliminary data.</text>
</comment>
<dbReference type="InterPro" id="IPR015915">
    <property type="entry name" value="Kelch-typ_b-propeller"/>
</dbReference>
<dbReference type="SUPFAM" id="SSF117281">
    <property type="entry name" value="Kelch motif"/>
    <property type="match status" value="1"/>
</dbReference>
<evidence type="ECO:0000313" key="4">
    <source>
        <dbReference type="Proteomes" id="UP001159427"/>
    </source>
</evidence>
<dbReference type="Proteomes" id="UP001159427">
    <property type="component" value="Unassembled WGS sequence"/>
</dbReference>
<dbReference type="EMBL" id="CALNXI010002340">
    <property type="protein sequence ID" value="CAH3186492.1"/>
    <property type="molecule type" value="Genomic_DNA"/>
</dbReference>
<gene>
    <name evidence="3" type="ORF">PEVE_00016935</name>
</gene>
<dbReference type="InterPro" id="IPR006652">
    <property type="entry name" value="Kelch_1"/>
</dbReference>
<accession>A0ABN8S8F9</accession>
<name>A0ABN8S8F9_9CNID</name>
<evidence type="ECO:0000256" key="2">
    <source>
        <dbReference type="ARBA" id="ARBA00022737"/>
    </source>
</evidence>
<dbReference type="SMART" id="SM00612">
    <property type="entry name" value="Kelch"/>
    <property type="match status" value="2"/>
</dbReference>
<dbReference type="Gene3D" id="2.120.10.80">
    <property type="entry name" value="Kelch-type beta propeller"/>
    <property type="match status" value="1"/>
</dbReference>
<sequence length="125" mass="13321">MIGVGVAVIGQYLYAIGGFDDSSPLDSVERYDPRTNLWTYVAKMTTCRGGVGAGAMGGRLWAVGGHNGDQYLNSVESYNPLTDTWEEGAPMHVFRAGSGVVGSLCDVEDLRNALDSCNLGVKEEI</sequence>
<keyword evidence="2" id="KW-0677">Repeat</keyword>
<dbReference type="PANTHER" id="PTHR24412">
    <property type="entry name" value="KELCH PROTEIN"/>
    <property type="match status" value="1"/>
</dbReference>
<evidence type="ECO:0000256" key="1">
    <source>
        <dbReference type="ARBA" id="ARBA00022441"/>
    </source>
</evidence>
<reference evidence="3 4" key="1">
    <citation type="submission" date="2022-05" db="EMBL/GenBank/DDBJ databases">
        <authorList>
            <consortium name="Genoscope - CEA"/>
            <person name="William W."/>
        </authorList>
    </citation>
    <scope>NUCLEOTIDE SEQUENCE [LARGE SCALE GENOMIC DNA]</scope>
</reference>
<evidence type="ECO:0000313" key="3">
    <source>
        <dbReference type="EMBL" id="CAH3186492.1"/>
    </source>
</evidence>
<dbReference type="PANTHER" id="PTHR24412:SF441">
    <property type="entry name" value="KELCH-LIKE PROTEIN 28"/>
    <property type="match status" value="1"/>
</dbReference>
<proteinExistence type="predicted"/>
<protein>
    <submittedName>
        <fullName evidence="3">Uncharacterized protein</fullName>
    </submittedName>
</protein>
<keyword evidence="4" id="KW-1185">Reference proteome</keyword>
<keyword evidence="1" id="KW-0880">Kelch repeat</keyword>